<evidence type="ECO:0000313" key="3">
    <source>
        <dbReference type="Proteomes" id="UP001314635"/>
    </source>
</evidence>
<dbReference type="InterPro" id="IPR006083">
    <property type="entry name" value="PRK/URK"/>
</dbReference>
<dbReference type="GO" id="GO:0016301">
    <property type="term" value="F:kinase activity"/>
    <property type="evidence" value="ECO:0007669"/>
    <property type="project" value="UniProtKB-KW"/>
</dbReference>
<dbReference type="EMBL" id="JAFCLK010000022">
    <property type="protein sequence ID" value="MBR1138625.1"/>
    <property type="molecule type" value="Genomic_DNA"/>
</dbReference>
<protein>
    <submittedName>
        <fullName evidence="2">Uridylate kinase</fullName>
    </submittedName>
</protein>
<reference evidence="3" key="1">
    <citation type="journal article" date="2021" name="ISME J.">
        <title>Evolutionary origin and ecological implication of a unique nif island in free-living Bradyrhizobium lineages.</title>
        <authorList>
            <person name="Tao J."/>
        </authorList>
    </citation>
    <scope>NUCLEOTIDE SEQUENCE [LARGE SCALE GENOMIC DNA]</scope>
    <source>
        <strain evidence="3">SZCCT0094</strain>
    </source>
</reference>
<dbReference type="SUPFAM" id="SSF52540">
    <property type="entry name" value="P-loop containing nucleoside triphosphate hydrolases"/>
    <property type="match status" value="1"/>
</dbReference>
<dbReference type="InterPro" id="IPR027417">
    <property type="entry name" value="P-loop_NTPase"/>
</dbReference>
<keyword evidence="2" id="KW-0418">Kinase</keyword>
<sequence>MSMSSNRMAKLLDLARQISRLEIGHPMRVAVDGRTASGKTTLSDELAELIERSGRPVIRTSIDGFHRPKAQRYARGRFSALGYYNDARDLSAVRSLLLEPLAPGGDRLYRTASFDLERDVAIAQPSALAPVDAVLVVDGTFLQRPELRDLWDIVIFVETSRGLSDARGLRRDRDRLGEQIAMKVYAERYGPAFDIYEETCDPARTADVVFNNEDVDDPILRIRRGGRLSPDQQC</sequence>
<name>A0ABS5GBT4_9BRAD</name>
<dbReference type="Gene3D" id="3.40.50.300">
    <property type="entry name" value="P-loop containing nucleotide triphosphate hydrolases"/>
    <property type="match status" value="1"/>
</dbReference>
<feature type="domain" description="Phosphoribulokinase/uridine kinase" evidence="1">
    <location>
        <begin position="30"/>
        <end position="210"/>
    </location>
</feature>
<proteinExistence type="predicted"/>
<evidence type="ECO:0000313" key="2">
    <source>
        <dbReference type="EMBL" id="MBR1138625.1"/>
    </source>
</evidence>
<organism evidence="2 3">
    <name type="scientific">Bradyrhizobium denitrificans</name>
    <dbReference type="NCBI Taxonomy" id="2734912"/>
    <lineage>
        <taxon>Bacteria</taxon>
        <taxon>Pseudomonadati</taxon>
        <taxon>Pseudomonadota</taxon>
        <taxon>Alphaproteobacteria</taxon>
        <taxon>Hyphomicrobiales</taxon>
        <taxon>Nitrobacteraceae</taxon>
        <taxon>Bradyrhizobium</taxon>
    </lineage>
</organism>
<keyword evidence="3" id="KW-1185">Reference proteome</keyword>
<keyword evidence="2" id="KW-0808">Transferase</keyword>
<comment type="caution">
    <text evidence="2">The sequence shown here is derived from an EMBL/GenBank/DDBJ whole genome shotgun (WGS) entry which is preliminary data.</text>
</comment>
<accession>A0ABS5GBT4</accession>
<evidence type="ECO:0000259" key="1">
    <source>
        <dbReference type="Pfam" id="PF00485"/>
    </source>
</evidence>
<dbReference type="Pfam" id="PF00485">
    <property type="entry name" value="PRK"/>
    <property type="match status" value="1"/>
</dbReference>
<gene>
    <name evidence="2" type="ORF">JQ619_22940</name>
</gene>
<dbReference type="Proteomes" id="UP001314635">
    <property type="component" value="Unassembled WGS sequence"/>
</dbReference>